<dbReference type="InterPro" id="IPR013149">
    <property type="entry name" value="ADH-like_C"/>
</dbReference>
<evidence type="ECO:0000313" key="3">
    <source>
        <dbReference type="Proteomes" id="UP000181951"/>
    </source>
</evidence>
<feature type="domain" description="Enoyl reductase (ER)" evidence="1">
    <location>
        <begin position="13"/>
        <end position="318"/>
    </location>
</feature>
<protein>
    <submittedName>
        <fullName evidence="2">NADPH:quinone reductase</fullName>
    </submittedName>
</protein>
<proteinExistence type="predicted"/>
<dbReference type="Pfam" id="PF00107">
    <property type="entry name" value="ADH_zinc_N"/>
    <property type="match status" value="1"/>
</dbReference>
<dbReference type="Gene3D" id="3.90.180.10">
    <property type="entry name" value="Medium-chain alcohol dehydrogenases, catalytic domain"/>
    <property type="match status" value="1"/>
</dbReference>
<dbReference type="GO" id="GO:0016491">
    <property type="term" value="F:oxidoreductase activity"/>
    <property type="evidence" value="ECO:0007669"/>
    <property type="project" value="InterPro"/>
</dbReference>
<dbReference type="SUPFAM" id="SSF51735">
    <property type="entry name" value="NAD(P)-binding Rossmann-fold domains"/>
    <property type="match status" value="1"/>
</dbReference>
<dbReference type="SUPFAM" id="SSF50129">
    <property type="entry name" value="GroES-like"/>
    <property type="match status" value="1"/>
</dbReference>
<dbReference type="PANTHER" id="PTHR45033:SF3">
    <property type="entry name" value="DEHYDROGENASE, PUTATIVE (AFU_ORTHOLOGUE AFUA_2G13270)-RELATED"/>
    <property type="match status" value="1"/>
</dbReference>
<dbReference type="SMART" id="SM00829">
    <property type="entry name" value="PKS_ER"/>
    <property type="match status" value="1"/>
</dbReference>
<dbReference type="InterPro" id="IPR011032">
    <property type="entry name" value="GroES-like_sf"/>
</dbReference>
<dbReference type="Pfam" id="PF08240">
    <property type="entry name" value="ADH_N"/>
    <property type="match status" value="1"/>
</dbReference>
<dbReference type="InterPro" id="IPR020843">
    <property type="entry name" value="ER"/>
</dbReference>
<keyword evidence="3" id="KW-1185">Reference proteome</keyword>
<gene>
    <name evidence="2" type="ORF">SAMN05216267_10069</name>
</gene>
<dbReference type="STRING" id="310780.SAMN05216267_10069"/>
<evidence type="ECO:0000313" key="2">
    <source>
        <dbReference type="EMBL" id="SEN49821.1"/>
    </source>
</evidence>
<accession>A0A1H8H0B0</accession>
<dbReference type="InterPro" id="IPR013154">
    <property type="entry name" value="ADH-like_N"/>
</dbReference>
<dbReference type="EMBL" id="FODD01000006">
    <property type="protein sequence ID" value="SEN49821.1"/>
    <property type="molecule type" value="Genomic_DNA"/>
</dbReference>
<dbReference type="RefSeq" id="WP_075016471.1">
    <property type="nucleotide sequence ID" value="NZ_FODD01000006.1"/>
</dbReference>
<organism evidence="2 3">
    <name type="scientific">Actinacidiphila rubida</name>
    <dbReference type="NCBI Taxonomy" id="310780"/>
    <lineage>
        <taxon>Bacteria</taxon>
        <taxon>Bacillati</taxon>
        <taxon>Actinomycetota</taxon>
        <taxon>Actinomycetes</taxon>
        <taxon>Kitasatosporales</taxon>
        <taxon>Streptomycetaceae</taxon>
        <taxon>Actinacidiphila</taxon>
    </lineage>
</organism>
<dbReference type="InterPro" id="IPR052711">
    <property type="entry name" value="Zinc_ADH-like"/>
</dbReference>
<name>A0A1H8H0B0_9ACTN</name>
<dbReference type="AlphaFoldDB" id="A0A1H8H0B0"/>
<evidence type="ECO:0000259" key="1">
    <source>
        <dbReference type="SMART" id="SM00829"/>
    </source>
</evidence>
<dbReference type="Proteomes" id="UP000181951">
    <property type="component" value="Unassembled WGS sequence"/>
</dbReference>
<dbReference type="OrthoDB" id="9787435at2"/>
<dbReference type="InterPro" id="IPR036291">
    <property type="entry name" value="NAD(P)-bd_dom_sf"/>
</dbReference>
<sequence length="320" mass="33951">MFAVYAARIDAEQPLTGLELGERPAPRPRDGWSTVTVKAASLNHHDLWSLRGVGLGEESLPMILGCDAAGIDEDGNEVVLHSVIGQSGYGVGPDERRSILTERYQGTFAEQVTVPTWNLLPKPAELSFEEAACLPTAWLTAYRMLFSNAGVRPGDSVLVQGAGGGVATAAIVLARAGGLRVYATSRDAAKRRRAEELGAHGVYEPGARLPERVDAVIETVGAATWSHSVKSLRPGGTLVISGATSGPNPRSAELNRIFFLELKVVGSTMGSKEELQDLLSFCAVTGVRPVIDSVLPLDRAREGFEHLAAGEVFGKIVLTA</sequence>
<reference evidence="2 3" key="1">
    <citation type="submission" date="2016-10" db="EMBL/GenBank/DDBJ databases">
        <authorList>
            <person name="de Groot N.N."/>
        </authorList>
    </citation>
    <scope>NUCLEOTIDE SEQUENCE [LARGE SCALE GENOMIC DNA]</scope>
    <source>
        <strain evidence="2 3">CGMCC 4.2026</strain>
    </source>
</reference>
<dbReference type="PANTHER" id="PTHR45033">
    <property type="match status" value="1"/>
</dbReference>